<dbReference type="CDD" id="cd16015">
    <property type="entry name" value="LTA_synthase"/>
    <property type="match status" value="1"/>
</dbReference>
<evidence type="ECO:0000259" key="7">
    <source>
        <dbReference type="Pfam" id="PF00884"/>
    </source>
</evidence>
<evidence type="ECO:0000313" key="12">
    <source>
        <dbReference type="Proteomes" id="UP000037088"/>
    </source>
</evidence>
<keyword evidence="5 6" id="KW-0472">Membrane</keyword>
<evidence type="ECO:0000259" key="8">
    <source>
        <dbReference type="Pfam" id="PF22895"/>
    </source>
</evidence>
<dbReference type="STRING" id="1560201.NG42_17680"/>
<keyword evidence="4 6" id="KW-1133">Transmembrane helix</keyword>
<dbReference type="EMBL" id="JRXE01000028">
    <property type="protein sequence ID" value="KOC88056.1"/>
    <property type="molecule type" value="Genomic_DNA"/>
</dbReference>
<gene>
    <name evidence="9" type="ORF">NG42_17680</name>
    <name evidence="10" type="ORF">NG43_18390</name>
</gene>
<dbReference type="GO" id="GO:0005886">
    <property type="term" value="C:plasma membrane"/>
    <property type="evidence" value="ECO:0007669"/>
    <property type="project" value="UniProtKB-SubCell"/>
</dbReference>
<comment type="caution">
    <text evidence="9">The sequence shown here is derived from an EMBL/GenBank/DDBJ whole genome shotgun (WGS) entry which is preliminary data.</text>
</comment>
<dbReference type="AlphaFoldDB" id="A0A0L7SYL9"/>
<dbReference type="PANTHER" id="PTHR47371:SF3">
    <property type="entry name" value="PHOSPHOGLYCEROL TRANSFERASE I"/>
    <property type="match status" value="1"/>
</dbReference>
<dbReference type="SUPFAM" id="SSF53649">
    <property type="entry name" value="Alkaline phosphatase-like"/>
    <property type="match status" value="1"/>
</dbReference>
<dbReference type="Pfam" id="PF00884">
    <property type="entry name" value="Sulfatase"/>
    <property type="match status" value="1"/>
</dbReference>
<dbReference type="Proteomes" id="UP000036851">
    <property type="component" value="Unassembled WGS sequence"/>
</dbReference>
<evidence type="ECO:0000256" key="3">
    <source>
        <dbReference type="ARBA" id="ARBA00022692"/>
    </source>
</evidence>
<sequence length="767" mass="85592">MSSELLSVILFLTAILLYALKAGRNNIWFTVILITSGLFVILNATLFASNYFTGDGINDAVIYTLTNSLEGAGISKYILPATGLMVGLLLIFGLLSWILRRRKHLPHHFGYSLLALLLSLASIKTTPAFQQVFDLVRSQTRQGESDFAAHYQVPHKTMTGRKPNLVYIYAESLERTYFDPQAFPGLTEELGALKDEGIDFSQTEQLPGTEYTIAGMVASQCGIPLFAPFNGNASAALSSFYPENVCLGDILKASGYTNYFIQGADLRFAGKDLFLKSHGFDSQNLYGARELEQRVADAKYRNNWGYYDDTVLDEVYQKFSELSQQNTRFALFTLTVDTHHPDGFISRSCQRKSYSIEGKANQSFSAVTCSQQHIARLIEKIKASPWFENTVIVVSSDHLAMNNTAYKYLTKQDRKNLFFIIRGDQPNSDLNAVKRSSLDNGATVLDILGGDNYIGLGRSSLSGISLSSAFLNMKEKISEWKPDIIRLWNFPKTLTDFTIDKKNGTFSFSGANFKLPLLLRVSEGKVEPFPEGEYSAPLRYQLAEFAAGDTFLWVDKCFRMARIWQPQLALSNDLCLSSGQLNAQPQVMQIVGDNYHGTADFKPVQGDEKRFRQNIAQLKIEDNDIRYQADSFIFHLPGAPQAVKSFSGISRPEEWGRWSNANLAPEVKIEYRDPLPESFDLVITARAIGPNIHRPIPVSVGEDIQLLNLAEQATTTTLHFRNPQQASTLVITPPEPIISDTGNIIGHDPRRLGIGMVNIKIVPTQPQ</sequence>
<evidence type="ECO:0000313" key="11">
    <source>
        <dbReference type="Proteomes" id="UP000036851"/>
    </source>
</evidence>
<feature type="domain" description="Sulfatase N-terminal" evidence="7">
    <location>
        <begin position="163"/>
        <end position="449"/>
    </location>
</feature>
<comment type="subcellular location">
    <subcellularLocation>
        <location evidence="1">Cell membrane</location>
        <topology evidence="1">Multi-pass membrane protein</topology>
    </subcellularLocation>
</comment>
<accession>A0A0L7SYL9</accession>
<evidence type="ECO:0000256" key="6">
    <source>
        <dbReference type="SAM" id="Phobius"/>
    </source>
</evidence>
<evidence type="ECO:0000256" key="4">
    <source>
        <dbReference type="ARBA" id="ARBA00022989"/>
    </source>
</evidence>
<dbReference type="Pfam" id="PF22895">
    <property type="entry name" value="DUF7024"/>
    <property type="match status" value="1"/>
</dbReference>
<keyword evidence="3 6" id="KW-0812">Transmembrane</keyword>
<dbReference type="InterPro" id="IPR000917">
    <property type="entry name" value="Sulfatase_N"/>
</dbReference>
<dbReference type="PATRIC" id="fig|1560201.3.peg.3742"/>
<reference evidence="11 12" key="1">
    <citation type="journal article" date="2015" name="Int. J. Syst. Evol. Microbiol.">
        <title>Erwinia iniecta sp. nov., isolated from Russian wheat aphids (Diuraphis noxia).</title>
        <authorList>
            <person name="Campillo T."/>
            <person name="Luna E."/>
            <person name="Portier P."/>
            <person name="Fischer-Le Saux M."/>
            <person name="Lapitan N."/>
            <person name="Tisserat N.A."/>
            <person name="Leach J.E."/>
        </authorList>
    </citation>
    <scope>NUCLEOTIDE SEQUENCE [LARGE SCALE GENOMIC DNA]</scope>
    <source>
        <strain evidence="9 12">B120</strain>
        <strain evidence="10 11">B149</strain>
    </source>
</reference>
<feature type="transmembrane region" description="Helical" evidence="6">
    <location>
        <begin position="5"/>
        <end position="20"/>
    </location>
</feature>
<proteinExistence type="predicted"/>
<dbReference type="NCBIfam" id="NF003000">
    <property type="entry name" value="PRK03776.1"/>
    <property type="match status" value="1"/>
</dbReference>
<dbReference type="EMBL" id="JRXF01000035">
    <property type="protein sequence ID" value="KOC89640.1"/>
    <property type="molecule type" value="Genomic_DNA"/>
</dbReference>
<keyword evidence="2" id="KW-1003">Cell membrane</keyword>
<feature type="domain" description="DUF7024" evidence="8">
    <location>
        <begin position="619"/>
        <end position="763"/>
    </location>
</feature>
<evidence type="ECO:0000256" key="2">
    <source>
        <dbReference type="ARBA" id="ARBA00022475"/>
    </source>
</evidence>
<dbReference type="GO" id="GO:0008960">
    <property type="term" value="F:phosphatidylglycerol-membrane-oligosaccharide glycerophosphotransferase activity"/>
    <property type="evidence" value="ECO:0007669"/>
    <property type="project" value="UniProtKB-EC"/>
</dbReference>
<dbReference type="InterPro" id="IPR017850">
    <property type="entry name" value="Alkaline_phosphatase_core_sf"/>
</dbReference>
<protein>
    <submittedName>
        <fullName evidence="9">Phosphoglycerol transferase I</fullName>
        <ecNumber evidence="9">2.7.8.20</ecNumber>
    </submittedName>
</protein>
<dbReference type="EC" id="2.7.8.20" evidence="9"/>
<organism evidence="9 12">
    <name type="scientific">Winslowiella iniecta</name>
    <dbReference type="NCBI Taxonomy" id="1560201"/>
    <lineage>
        <taxon>Bacteria</taxon>
        <taxon>Pseudomonadati</taxon>
        <taxon>Pseudomonadota</taxon>
        <taxon>Gammaproteobacteria</taxon>
        <taxon>Enterobacterales</taxon>
        <taxon>Erwiniaceae</taxon>
        <taxon>Winslowiella</taxon>
    </lineage>
</organism>
<evidence type="ECO:0000256" key="5">
    <source>
        <dbReference type="ARBA" id="ARBA00023136"/>
    </source>
</evidence>
<feature type="transmembrane region" description="Helical" evidence="6">
    <location>
        <begin position="111"/>
        <end position="129"/>
    </location>
</feature>
<dbReference type="RefSeq" id="WP_052901557.1">
    <property type="nucleotide sequence ID" value="NZ_JRXE01000028.1"/>
</dbReference>
<dbReference type="Proteomes" id="UP000037088">
    <property type="component" value="Unassembled WGS sequence"/>
</dbReference>
<evidence type="ECO:0000256" key="1">
    <source>
        <dbReference type="ARBA" id="ARBA00004651"/>
    </source>
</evidence>
<keyword evidence="9" id="KW-0808">Transferase</keyword>
<evidence type="ECO:0000313" key="9">
    <source>
        <dbReference type="EMBL" id="KOC88056.1"/>
    </source>
</evidence>
<dbReference type="OrthoDB" id="9760224at2"/>
<dbReference type="Gene3D" id="3.40.720.10">
    <property type="entry name" value="Alkaline Phosphatase, subunit A"/>
    <property type="match status" value="1"/>
</dbReference>
<dbReference type="PANTHER" id="PTHR47371">
    <property type="entry name" value="LIPOTEICHOIC ACID SYNTHASE"/>
    <property type="match status" value="1"/>
</dbReference>
<dbReference type="InterPro" id="IPR054288">
    <property type="entry name" value="DUF7024"/>
</dbReference>
<keyword evidence="12" id="KW-1185">Reference proteome</keyword>
<evidence type="ECO:0000313" key="10">
    <source>
        <dbReference type="EMBL" id="KOC89640.1"/>
    </source>
</evidence>
<feature type="transmembrane region" description="Helical" evidence="6">
    <location>
        <begin position="27"/>
        <end position="48"/>
    </location>
</feature>
<dbReference type="InterPro" id="IPR050448">
    <property type="entry name" value="OpgB/LTA_synthase_biosynth"/>
</dbReference>
<feature type="transmembrane region" description="Helical" evidence="6">
    <location>
        <begin position="77"/>
        <end position="99"/>
    </location>
</feature>
<name>A0A0L7SYL9_9GAMM</name>